<dbReference type="RefSeq" id="WP_119900969.1">
    <property type="nucleotide sequence ID" value="NZ_QNRC01000049.1"/>
</dbReference>
<dbReference type="SUPFAM" id="SSF51735">
    <property type="entry name" value="NAD(P)-binding Rossmann-fold domains"/>
    <property type="match status" value="1"/>
</dbReference>
<sequence>MQGKIALITGAANGQGKAEAQLLASLGARVFVADIDEAAGKAVSDDIGYDMVIPEIAL</sequence>
<protein>
    <submittedName>
        <fullName evidence="1">SDR family NAD(P)-dependent oxidoreductase</fullName>
    </submittedName>
</protein>
<dbReference type="Pfam" id="PF00106">
    <property type="entry name" value="adh_short"/>
    <property type="match status" value="1"/>
</dbReference>
<dbReference type="Proteomes" id="UP000283587">
    <property type="component" value="Unassembled WGS sequence"/>
</dbReference>
<accession>A0A418ZUK2</accession>
<dbReference type="InterPro" id="IPR036291">
    <property type="entry name" value="NAD(P)-bd_dom_sf"/>
</dbReference>
<comment type="caution">
    <text evidence="1">The sequence shown here is derived from an EMBL/GenBank/DDBJ whole genome shotgun (WGS) entry which is preliminary data.</text>
</comment>
<organism evidence="1 2">
    <name type="scientific">Paracoccus siganidrum</name>
    <dbReference type="NCBI Taxonomy" id="1276757"/>
    <lineage>
        <taxon>Bacteria</taxon>
        <taxon>Pseudomonadati</taxon>
        <taxon>Pseudomonadota</taxon>
        <taxon>Alphaproteobacteria</taxon>
        <taxon>Rhodobacterales</taxon>
        <taxon>Paracoccaceae</taxon>
        <taxon>Paracoccus</taxon>
    </lineage>
</organism>
<dbReference type="InterPro" id="IPR002347">
    <property type="entry name" value="SDR_fam"/>
</dbReference>
<gene>
    <name evidence="1" type="ORF">D3P05_22405</name>
</gene>
<dbReference type="EMBL" id="QZEW01000161">
    <property type="protein sequence ID" value="RJL01220.1"/>
    <property type="molecule type" value="Genomic_DNA"/>
</dbReference>
<evidence type="ECO:0000313" key="1">
    <source>
        <dbReference type="EMBL" id="RJL01220.1"/>
    </source>
</evidence>
<proteinExistence type="predicted"/>
<dbReference type="Gene3D" id="3.40.50.720">
    <property type="entry name" value="NAD(P)-binding Rossmann-like Domain"/>
    <property type="match status" value="1"/>
</dbReference>
<reference evidence="2" key="1">
    <citation type="submission" date="2018-09" db="EMBL/GenBank/DDBJ databases">
        <title>Paracoccus onubensis nov. sp. a moderate halophilic bacterium isolated from Gruta de las Maravillas (Aracena, Spain).</title>
        <authorList>
            <person name="Jurado V."/>
            <person name="Gutierrez-Patricio S."/>
            <person name="Gonzalez-Pimentel J.L."/>
            <person name="Miller A.Z."/>
            <person name="Laiz L."/>
            <person name="Saiz-Jimenez C."/>
        </authorList>
    </citation>
    <scope>NUCLEOTIDE SEQUENCE [LARGE SCALE GENOMIC DNA]</scope>
    <source>
        <strain evidence="2">DSM 26381</strain>
    </source>
</reference>
<evidence type="ECO:0000313" key="2">
    <source>
        <dbReference type="Proteomes" id="UP000283587"/>
    </source>
</evidence>
<dbReference type="OrthoDB" id="198783at2"/>
<dbReference type="AlphaFoldDB" id="A0A418ZUK2"/>
<name>A0A418ZUK2_9RHOB</name>
<keyword evidence="2" id="KW-1185">Reference proteome</keyword>